<keyword evidence="1" id="KW-1133">Transmembrane helix</keyword>
<sequence>MSSLELDDGELDDEVEPHSRTGTLRRLLDPAFGHFVWAVHFLAVYVGAAVACVLGLGAAGEGTRTTFLAVLVALTVVATAVVVGHAVWRHRQYRDLPDQRFRMVLTIGNSGIATVGIVWQLFPILLVPVCA</sequence>
<feature type="transmembrane region" description="Helical" evidence="1">
    <location>
        <begin position="66"/>
        <end position="88"/>
    </location>
</feature>
<dbReference type="AlphaFoldDB" id="A0A512BP37"/>
<keyword evidence="3" id="KW-1185">Reference proteome</keyword>
<organism evidence="2 3">
    <name type="scientific">Microvirga aerophila</name>
    <dbReference type="NCBI Taxonomy" id="670291"/>
    <lineage>
        <taxon>Bacteria</taxon>
        <taxon>Pseudomonadati</taxon>
        <taxon>Pseudomonadota</taxon>
        <taxon>Alphaproteobacteria</taxon>
        <taxon>Hyphomicrobiales</taxon>
        <taxon>Methylobacteriaceae</taxon>
        <taxon>Microvirga</taxon>
    </lineage>
</organism>
<name>A0A512BP37_9HYPH</name>
<feature type="transmembrane region" description="Helical" evidence="1">
    <location>
        <begin position="35"/>
        <end position="60"/>
    </location>
</feature>
<protein>
    <submittedName>
        <fullName evidence="2">Uncharacterized protein</fullName>
    </submittedName>
</protein>
<comment type="caution">
    <text evidence="2">The sequence shown here is derived from an EMBL/GenBank/DDBJ whole genome shotgun (WGS) entry which is preliminary data.</text>
</comment>
<keyword evidence="1" id="KW-0812">Transmembrane</keyword>
<reference evidence="2 3" key="1">
    <citation type="submission" date="2019-07" db="EMBL/GenBank/DDBJ databases">
        <title>Whole genome shotgun sequence of Microvirga aerophila NBRC 106136.</title>
        <authorList>
            <person name="Hosoyama A."/>
            <person name="Uohara A."/>
            <person name="Ohji S."/>
            <person name="Ichikawa N."/>
        </authorList>
    </citation>
    <scope>NUCLEOTIDE SEQUENCE [LARGE SCALE GENOMIC DNA]</scope>
    <source>
        <strain evidence="2 3">NBRC 106136</strain>
    </source>
</reference>
<keyword evidence="1" id="KW-0472">Membrane</keyword>
<accession>A0A512BP37</accession>
<proteinExistence type="predicted"/>
<dbReference type="EMBL" id="BJYU01000015">
    <property type="protein sequence ID" value="GEO13720.1"/>
    <property type="molecule type" value="Genomic_DNA"/>
</dbReference>
<feature type="transmembrane region" description="Helical" evidence="1">
    <location>
        <begin position="100"/>
        <end position="122"/>
    </location>
</feature>
<dbReference type="Proteomes" id="UP000321085">
    <property type="component" value="Unassembled WGS sequence"/>
</dbReference>
<dbReference type="RefSeq" id="WP_114186182.1">
    <property type="nucleotide sequence ID" value="NZ_BJYU01000015.1"/>
</dbReference>
<evidence type="ECO:0000313" key="3">
    <source>
        <dbReference type="Proteomes" id="UP000321085"/>
    </source>
</evidence>
<evidence type="ECO:0000256" key="1">
    <source>
        <dbReference type="SAM" id="Phobius"/>
    </source>
</evidence>
<evidence type="ECO:0000313" key="2">
    <source>
        <dbReference type="EMBL" id="GEO13720.1"/>
    </source>
</evidence>
<gene>
    <name evidence="2" type="ORF">MAE02_14160</name>
</gene>
<dbReference type="OrthoDB" id="8021452at2"/>